<dbReference type="EMBL" id="JACIEJ010000013">
    <property type="protein sequence ID" value="MBB3987808.1"/>
    <property type="molecule type" value="Genomic_DNA"/>
</dbReference>
<dbReference type="AlphaFoldDB" id="A0A7W6DX80"/>
<accession>A0A7W6DX80</accession>
<evidence type="ECO:0000313" key="1">
    <source>
        <dbReference type="EMBL" id="MBB3987808.1"/>
    </source>
</evidence>
<protein>
    <submittedName>
        <fullName evidence="1">Uncharacterized protein</fullName>
    </submittedName>
</protein>
<sequence>MPADLELLHEINGFGRCAGLFGFVVSPKGPGKEKVFFGFL</sequence>
<dbReference type="Proteomes" id="UP000541426">
    <property type="component" value="Unassembled WGS sequence"/>
</dbReference>
<organism evidence="1 2">
    <name type="scientific">Sagittula marina</name>
    <dbReference type="NCBI Taxonomy" id="943940"/>
    <lineage>
        <taxon>Bacteria</taxon>
        <taxon>Pseudomonadati</taxon>
        <taxon>Pseudomonadota</taxon>
        <taxon>Alphaproteobacteria</taxon>
        <taxon>Rhodobacterales</taxon>
        <taxon>Roseobacteraceae</taxon>
        <taxon>Sagittula</taxon>
    </lineage>
</organism>
<keyword evidence="2" id="KW-1185">Reference proteome</keyword>
<name>A0A7W6DX80_9RHOB</name>
<reference evidence="1 2" key="1">
    <citation type="submission" date="2020-08" db="EMBL/GenBank/DDBJ databases">
        <title>Genomic Encyclopedia of Type Strains, Phase IV (KMG-IV): sequencing the most valuable type-strain genomes for metagenomic binning, comparative biology and taxonomic classification.</title>
        <authorList>
            <person name="Goeker M."/>
        </authorList>
    </citation>
    <scope>NUCLEOTIDE SEQUENCE [LARGE SCALE GENOMIC DNA]</scope>
    <source>
        <strain evidence="1 2">DSM 102235</strain>
    </source>
</reference>
<proteinExistence type="predicted"/>
<evidence type="ECO:0000313" key="2">
    <source>
        <dbReference type="Proteomes" id="UP000541426"/>
    </source>
</evidence>
<gene>
    <name evidence="1" type="ORF">GGQ68_004162</name>
</gene>
<comment type="caution">
    <text evidence="1">The sequence shown here is derived from an EMBL/GenBank/DDBJ whole genome shotgun (WGS) entry which is preliminary data.</text>
</comment>